<keyword evidence="8" id="KW-1185">Reference proteome</keyword>
<dbReference type="InterPro" id="IPR010982">
    <property type="entry name" value="Lambda_DNA-bd_dom_sf"/>
</dbReference>
<organism evidence="7 8">
    <name type="scientific">Rufibacter quisquiliarum</name>
    <dbReference type="NCBI Taxonomy" id="1549639"/>
    <lineage>
        <taxon>Bacteria</taxon>
        <taxon>Pseudomonadati</taxon>
        <taxon>Bacteroidota</taxon>
        <taxon>Cytophagia</taxon>
        <taxon>Cytophagales</taxon>
        <taxon>Hymenobacteraceae</taxon>
        <taxon>Rufibacter</taxon>
    </lineage>
</organism>
<evidence type="ECO:0000256" key="5">
    <source>
        <dbReference type="SAM" id="Phobius"/>
    </source>
</evidence>
<evidence type="ECO:0000256" key="2">
    <source>
        <dbReference type="ARBA" id="ARBA00022692"/>
    </source>
</evidence>
<evidence type="ECO:0000259" key="6">
    <source>
        <dbReference type="PROSITE" id="PS50943"/>
    </source>
</evidence>
<reference evidence="7 8" key="1">
    <citation type="submission" date="2020-08" db="EMBL/GenBank/DDBJ databases">
        <title>Genomic Encyclopedia of Type Strains, Phase IV (KMG-IV): sequencing the most valuable type-strain genomes for metagenomic binning, comparative biology and taxonomic classification.</title>
        <authorList>
            <person name="Goeker M."/>
        </authorList>
    </citation>
    <scope>NUCLEOTIDE SEQUENCE [LARGE SCALE GENOMIC DNA]</scope>
    <source>
        <strain evidence="7 8">DSM 29854</strain>
    </source>
</reference>
<dbReference type="CDD" id="cd00093">
    <property type="entry name" value="HTH_XRE"/>
    <property type="match status" value="1"/>
</dbReference>
<feature type="transmembrane region" description="Helical" evidence="5">
    <location>
        <begin position="170"/>
        <end position="192"/>
    </location>
</feature>
<gene>
    <name evidence="7" type="ORF">FHS90_002995</name>
</gene>
<feature type="transmembrane region" description="Helical" evidence="5">
    <location>
        <begin position="100"/>
        <end position="120"/>
    </location>
</feature>
<dbReference type="Proteomes" id="UP000563094">
    <property type="component" value="Unassembled WGS sequence"/>
</dbReference>
<dbReference type="GO" id="GO:0003677">
    <property type="term" value="F:DNA binding"/>
    <property type="evidence" value="ECO:0007669"/>
    <property type="project" value="InterPro"/>
</dbReference>
<evidence type="ECO:0000313" key="7">
    <source>
        <dbReference type="EMBL" id="MBA9078269.1"/>
    </source>
</evidence>
<proteinExistence type="predicted"/>
<dbReference type="InterPro" id="IPR001387">
    <property type="entry name" value="Cro/C1-type_HTH"/>
</dbReference>
<dbReference type="InterPro" id="IPR019109">
    <property type="entry name" value="MamF_MmsF"/>
</dbReference>
<name>A0A839GN78_9BACT</name>
<dbReference type="SMART" id="SM00530">
    <property type="entry name" value="HTH_XRE"/>
    <property type="match status" value="1"/>
</dbReference>
<accession>A0A839GN78</accession>
<dbReference type="PROSITE" id="PS50943">
    <property type="entry name" value="HTH_CROC1"/>
    <property type="match status" value="1"/>
</dbReference>
<dbReference type="EMBL" id="JACJIQ010000012">
    <property type="protein sequence ID" value="MBA9078269.1"/>
    <property type="molecule type" value="Genomic_DNA"/>
</dbReference>
<evidence type="ECO:0000256" key="1">
    <source>
        <dbReference type="ARBA" id="ARBA00004141"/>
    </source>
</evidence>
<dbReference type="Pfam" id="PF09685">
    <property type="entry name" value="MamF_MmsF"/>
    <property type="match status" value="1"/>
</dbReference>
<keyword evidence="4 5" id="KW-0472">Membrane</keyword>
<comment type="subcellular location">
    <subcellularLocation>
        <location evidence="1">Membrane</location>
        <topology evidence="1">Multi-pass membrane protein</topology>
    </subcellularLocation>
</comment>
<feature type="domain" description="HTH cro/C1-type" evidence="6">
    <location>
        <begin position="7"/>
        <end position="61"/>
    </location>
</feature>
<dbReference type="Pfam" id="PF01381">
    <property type="entry name" value="HTH_3"/>
    <property type="match status" value="1"/>
</dbReference>
<protein>
    <submittedName>
        <fullName evidence="7">Transcriptional regulator with XRE-family HTH domain</fullName>
    </submittedName>
</protein>
<evidence type="ECO:0000313" key="8">
    <source>
        <dbReference type="Proteomes" id="UP000563094"/>
    </source>
</evidence>
<dbReference type="AlphaFoldDB" id="A0A839GN78"/>
<keyword evidence="2 5" id="KW-0812">Transmembrane</keyword>
<feature type="transmembrane region" description="Helical" evidence="5">
    <location>
        <begin position="140"/>
        <end position="164"/>
    </location>
</feature>
<dbReference type="Gene3D" id="1.10.260.40">
    <property type="entry name" value="lambda repressor-like DNA-binding domains"/>
    <property type="match status" value="1"/>
</dbReference>
<comment type="caution">
    <text evidence="7">The sequence shown here is derived from an EMBL/GenBank/DDBJ whole genome shotgun (WGS) entry which is preliminary data.</text>
</comment>
<dbReference type="RefSeq" id="WP_182513539.1">
    <property type="nucleotide sequence ID" value="NZ_JACJIQ010000012.1"/>
</dbReference>
<evidence type="ECO:0000256" key="4">
    <source>
        <dbReference type="ARBA" id="ARBA00023136"/>
    </source>
</evidence>
<sequence length="211" mass="23389">MTLAQKIVGERKRKGLSQEELADLSQISLRTIQRIEREESLPRGYTLKALAQALAIPLEELTPSTAPDVAQAEPPAAVVPVPPPTAPEAVPAANLQQINLAAFAFLLLPYLGFLLPLWLWKQQKGLPGHAAGARIINFQIMWCIGMHLALLLAFLVQMVSAYYFKARPSFLLVGTFFFLYFLNIAAILRAAIQLRSGHRQVFAKWGNLFIS</sequence>
<dbReference type="SUPFAM" id="SSF47413">
    <property type="entry name" value="lambda repressor-like DNA-binding domains"/>
    <property type="match status" value="1"/>
</dbReference>
<keyword evidence="3 5" id="KW-1133">Transmembrane helix</keyword>
<evidence type="ECO:0000256" key="3">
    <source>
        <dbReference type="ARBA" id="ARBA00022989"/>
    </source>
</evidence>